<proteinExistence type="predicted"/>
<dbReference type="InParanoid" id="A0A409VJQ0"/>
<sequence>MSYKRVHFANHNYVYEDPPPPSPSLTNSSIPSSSSPDPPSPPPEQFGYHPGVFQSSPPPYSRIHNSSLDAYDIPIPKPVQIHYLLAYQPYTEPPLIYDFSYPPTSITGLFNPATLHEPATSPAQQKLTIICPLLQDEIEVTPSSTLPDASVTVLDILNTVHRRLRHQISHGEYSALPEGEIRNSVDRAYYARCARVGDMEARRREEGKGIKKLDLLMGKNYFSGLSGTLSGPDVWELNVS</sequence>
<feature type="domain" description="DUF6699" evidence="2">
    <location>
        <begin position="95"/>
        <end position="226"/>
    </location>
</feature>
<keyword evidence="4" id="KW-1185">Reference proteome</keyword>
<organism evidence="3 4">
    <name type="scientific">Panaeolus cyanescens</name>
    <dbReference type="NCBI Taxonomy" id="181874"/>
    <lineage>
        <taxon>Eukaryota</taxon>
        <taxon>Fungi</taxon>
        <taxon>Dikarya</taxon>
        <taxon>Basidiomycota</taxon>
        <taxon>Agaricomycotina</taxon>
        <taxon>Agaricomycetes</taxon>
        <taxon>Agaricomycetidae</taxon>
        <taxon>Agaricales</taxon>
        <taxon>Agaricineae</taxon>
        <taxon>Galeropsidaceae</taxon>
        <taxon>Panaeolus</taxon>
    </lineage>
</organism>
<dbReference type="Pfam" id="PF20415">
    <property type="entry name" value="DUF6699"/>
    <property type="match status" value="1"/>
</dbReference>
<comment type="caution">
    <text evidence="3">The sequence shown here is derived from an EMBL/GenBank/DDBJ whole genome shotgun (WGS) entry which is preliminary data.</text>
</comment>
<gene>
    <name evidence="3" type="ORF">CVT24_007058</name>
</gene>
<protein>
    <recommendedName>
        <fullName evidence="2">DUF6699 domain-containing protein</fullName>
    </recommendedName>
</protein>
<evidence type="ECO:0000259" key="2">
    <source>
        <dbReference type="Pfam" id="PF20415"/>
    </source>
</evidence>
<accession>A0A409VJQ0</accession>
<dbReference type="EMBL" id="NHTK01006041">
    <property type="protein sequence ID" value="PPQ66509.1"/>
    <property type="molecule type" value="Genomic_DNA"/>
</dbReference>
<dbReference type="OrthoDB" id="3224413at2759"/>
<evidence type="ECO:0000313" key="3">
    <source>
        <dbReference type="EMBL" id="PPQ66509.1"/>
    </source>
</evidence>
<dbReference type="AlphaFoldDB" id="A0A409VJQ0"/>
<dbReference type="Proteomes" id="UP000284842">
    <property type="component" value="Unassembled WGS sequence"/>
</dbReference>
<dbReference type="InterPro" id="IPR046522">
    <property type="entry name" value="DUF6699"/>
</dbReference>
<feature type="compositionally biased region" description="Low complexity" evidence="1">
    <location>
        <begin position="24"/>
        <end position="35"/>
    </location>
</feature>
<evidence type="ECO:0000313" key="4">
    <source>
        <dbReference type="Proteomes" id="UP000284842"/>
    </source>
</evidence>
<feature type="region of interest" description="Disordered" evidence="1">
    <location>
        <begin position="13"/>
        <end position="52"/>
    </location>
</feature>
<reference evidence="3 4" key="1">
    <citation type="journal article" date="2018" name="Evol. Lett.">
        <title>Horizontal gene cluster transfer increased hallucinogenic mushroom diversity.</title>
        <authorList>
            <person name="Reynolds H.T."/>
            <person name="Vijayakumar V."/>
            <person name="Gluck-Thaler E."/>
            <person name="Korotkin H.B."/>
            <person name="Matheny P.B."/>
            <person name="Slot J.C."/>
        </authorList>
    </citation>
    <scope>NUCLEOTIDE SEQUENCE [LARGE SCALE GENOMIC DNA]</scope>
    <source>
        <strain evidence="3 4">2629</strain>
    </source>
</reference>
<evidence type="ECO:0000256" key="1">
    <source>
        <dbReference type="SAM" id="MobiDB-lite"/>
    </source>
</evidence>
<name>A0A409VJQ0_9AGAR</name>